<dbReference type="GO" id="GO:0050660">
    <property type="term" value="F:flavin adenine dinucleotide binding"/>
    <property type="evidence" value="ECO:0007669"/>
    <property type="project" value="InterPro"/>
</dbReference>
<dbReference type="Gene3D" id="3.60.21.70">
    <property type="entry name" value="PhoD-like phosphatase"/>
    <property type="match status" value="1"/>
</dbReference>
<dbReference type="InterPro" id="IPR036188">
    <property type="entry name" value="FAD/NAD-bd_sf"/>
</dbReference>
<dbReference type="PROSITE" id="PS00623">
    <property type="entry name" value="GMC_OXRED_1"/>
    <property type="match status" value="1"/>
</dbReference>
<keyword evidence="4 6" id="KW-0274">FAD</keyword>
<evidence type="ECO:0000313" key="9">
    <source>
        <dbReference type="EMBL" id="MBK0392031.1"/>
    </source>
</evidence>
<feature type="transmembrane region" description="Helical" evidence="7">
    <location>
        <begin position="777"/>
        <end position="803"/>
    </location>
</feature>
<name>A0A934Q042_9BURK</name>
<protein>
    <submittedName>
        <fullName evidence="9">GMC family oxidoreductase N-terminal domain-containing protein</fullName>
    </submittedName>
</protein>
<dbReference type="EMBL" id="JAEDAO010000001">
    <property type="protein sequence ID" value="MBK0392031.1"/>
    <property type="molecule type" value="Genomic_DNA"/>
</dbReference>
<dbReference type="InterPro" id="IPR000172">
    <property type="entry name" value="GMC_OxRdtase_N"/>
</dbReference>
<dbReference type="InterPro" id="IPR029058">
    <property type="entry name" value="AB_hydrolase_fold"/>
</dbReference>
<evidence type="ECO:0000313" key="10">
    <source>
        <dbReference type="Proteomes" id="UP000617041"/>
    </source>
</evidence>
<keyword evidence="7" id="KW-0472">Membrane</keyword>
<gene>
    <name evidence="9" type="ORF">I8E28_05465</name>
</gene>
<dbReference type="PANTHER" id="PTHR47470:SF1">
    <property type="entry name" value="FAD-DEPENDENT OXIDOREDUCTASE 2 FAD BINDING DOMAIN-CONTAINING PROTEIN"/>
    <property type="match status" value="1"/>
</dbReference>
<sequence length="2035" mass="223462">MDPRPGMQQPLSIPWRDWLRSSDWNGKDYTGEPIDAIIIGSGYGGSVAALRLVEKGYRTLLLERGSEFLAGEFPNDFSQLPKSLRVNIPLREQPVGRAAGLVEVHVGQGFVALGGNGLGGGSLINAGVAMRPDTDVFQQPQWPAAIRNEAESMQPWLDKAHEALGAERWPDLPDGRRLRKTEALERLAAPLGGRVEAVDVTIDPQRCIRCGDCASGCNVPGAKKTLAATYLAQAMKSGLLTIVTQAEVYDFQPSHGWAGFHWEVHAFATEAQQHFVATREVVQDKSPSATHRTVHAPKLFVCAGTIGSTQLLQRSQARSGNKLQFSSMLGQRLSGNGDSLGWAVDEPSLVSSHGRGTARPAEEMAKARQGRPYDVDLLVGPTITAALRVRGGDTAPSRINPPPLHERLVVEDGAIPRAIAQLARELLATAHTLRQLDDWSFRKPVYRGAELEDPLAASAVRAQHGQVLLTMGHDGSPGRLVWLEDTDRTAPYLLDAKDLDGYDAQKKAFGRLGTRYVQNPVWEPLPRSATELMSGADVPASVTTVHPLGGCVMGDSVETGVVDDCGRVRVRDPGCPALLAPSVVTASVMPEIHGKDEAEAARAKEREQHRLRARPHYYNGLYVLDGSIVPTALGCNPLLTITALAERALADLGKNVKPRHAVDAQRSAERPVTPPAVTDVAIAASLRETLLARGLQLPPGLAQTFGHVRLAARFEAAFPSDDLLRSMTRAQHGFPVEGRLLLGPELADPEKPPVTYTIHPERSSFHFLPAGHASSGWWPAISTFFQAVPVAIYVGALALAYLVRVRPGPRTMAFVGFYLLPLPLMRSLLTWWVLRGERDLAEGGMSNVKGQFWHWVASMLRQMTHASEKRVMRYRVHLLLDDPATHPQWPRELTMHAHKRVTYRASLRQVLAWMCKREHTAIDGSPETVPIRPTFWEQAMDAQVRLVAGGRTMARAVFRMGMENLLAAGTRKGTVPPALTLGPAGDTTTGLLAAASYPLLFLRFGLKTRLFDFRLPAYSNLPVSETLDAQQNALRQGVVPDVLWVKAKRGNSSSDTGLESTADVELPLLRYKRPEGIPEVVAGKWNGRPVARAKSILLLHAFGQSSFTFTFQGESRNLAETLYDAGYEVWVLDSRMSTRARANREPSTVDQLALHDIPAAVEKILHCLASDLPEEKKTGPLQIAAFAHCIGSAALWMSVLAGKLTHGDKSPGQCSPQLPKLSHVVFSQLHPWVVGGRVPQSKTWLPAMLSKLGLDTIPFAVRGRQDGLVAQLVDRFFASMPSPAAERASLEGHDDAVATMRRIRYIDAQLYRQDHLDDRTRSAMNRLFGDANLRLFGHARRFIDHERLVNENGVNQYVTPYNMECHLGLPIQLLHGEDNELFDVAGAQLTFEKVGELYRDLQQTFSRSLDGKGIGFLRIPRYGHLDVLIGRHAHQHVFPAVVDFLQRVHATPDIVAVPKPADGYVVRPPLLGPFIGWTRRDAKGKLVVRISFAVDEGRRTWDCKAQNIYLRCKRGAVYETANDVRVRPVDVNDPYRFVVIDATFDQDPRTEDWQLLLVGRTRGADRVAGVEALDLTGPEPPRLPDSAIATFLATVTHEPDEPVIPPLFTTAWDYDRSFFTLPQTCWNTLGHDNAVTLAVASCRYPGLGLDADRADRPLQDFLADPRVEEAAFAMLLGDQIYADATAGLVDPLSPLERYFERHKDAFARGALGALAARMPVYMAADDHEWGDNYPSAAPLTKRPWPRWREASGDDRFGDTDESAFEAAARAVRDFQRLQAPWDFGTAPQVLGGDSRRDATPFLGDYHFEHGCASFYVLDSRSRRSRNDSRIVPDLDALQRWLLDPAQSRGLVVIASGSVVLPGLRPNADPADVGPPDTWQYAPDQRAALLDLLVQHARGRFVLLSGDYHVSGMVDLLRGDEHVGCAVVSPPLYAPLVYANSAPDTVYVEEQVTLPSGELRMRVRPGGEFARGSGVGLLTLEPGHAPALLAAVRYHRKLWVWEEGRSVEHDTDGPATEVHALVAATRPAAPLAPATP</sequence>
<feature type="transmembrane region" description="Helical" evidence="7">
    <location>
        <begin position="815"/>
        <end position="834"/>
    </location>
</feature>
<accession>A0A934Q042</accession>
<dbReference type="Proteomes" id="UP000617041">
    <property type="component" value="Unassembled WGS sequence"/>
</dbReference>
<dbReference type="GO" id="GO:0016614">
    <property type="term" value="F:oxidoreductase activity, acting on CH-OH group of donors"/>
    <property type="evidence" value="ECO:0007669"/>
    <property type="project" value="InterPro"/>
</dbReference>
<dbReference type="InterPro" id="IPR052542">
    <property type="entry name" value="Cholesterol_Oxidase"/>
</dbReference>
<keyword evidence="7" id="KW-0812">Transmembrane</keyword>
<evidence type="ECO:0000256" key="7">
    <source>
        <dbReference type="SAM" id="Phobius"/>
    </source>
</evidence>
<keyword evidence="10" id="KW-1185">Reference proteome</keyword>
<dbReference type="PANTHER" id="PTHR47470">
    <property type="entry name" value="CHOLESTEROL OXIDASE"/>
    <property type="match status" value="1"/>
</dbReference>
<proteinExistence type="inferred from homology"/>
<evidence type="ECO:0000256" key="3">
    <source>
        <dbReference type="ARBA" id="ARBA00022630"/>
    </source>
</evidence>
<dbReference type="SUPFAM" id="SSF53474">
    <property type="entry name" value="alpha/beta-Hydrolases"/>
    <property type="match status" value="1"/>
</dbReference>
<dbReference type="PROSITE" id="PS51379">
    <property type="entry name" value="4FE4S_FER_2"/>
    <property type="match status" value="1"/>
</dbReference>
<evidence type="ECO:0000256" key="6">
    <source>
        <dbReference type="RuleBase" id="RU003968"/>
    </source>
</evidence>
<dbReference type="Gene3D" id="3.40.50.1820">
    <property type="entry name" value="alpha/beta hydrolase"/>
    <property type="match status" value="1"/>
</dbReference>
<evidence type="ECO:0000256" key="5">
    <source>
        <dbReference type="ARBA" id="ARBA00023002"/>
    </source>
</evidence>
<comment type="similarity">
    <text evidence="2 6">Belongs to the GMC oxidoreductase family.</text>
</comment>
<dbReference type="Gene3D" id="3.50.50.60">
    <property type="entry name" value="FAD/NAD(P)-binding domain"/>
    <property type="match status" value="3"/>
</dbReference>
<comment type="cofactor">
    <cofactor evidence="1">
        <name>FAD</name>
        <dbReference type="ChEBI" id="CHEBI:57692"/>
    </cofactor>
</comment>
<dbReference type="SUPFAM" id="SSF56300">
    <property type="entry name" value="Metallo-dependent phosphatases"/>
    <property type="match status" value="1"/>
</dbReference>
<dbReference type="InterPro" id="IPR029052">
    <property type="entry name" value="Metallo-depent_PP-like"/>
</dbReference>
<dbReference type="InterPro" id="IPR018946">
    <property type="entry name" value="PhoD-like_MPP"/>
</dbReference>
<dbReference type="SUPFAM" id="SSF51905">
    <property type="entry name" value="FAD/NAD(P)-binding domain"/>
    <property type="match status" value="1"/>
</dbReference>
<feature type="domain" description="4Fe-4S ferredoxin-type" evidence="8">
    <location>
        <begin position="198"/>
        <end position="228"/>
    </location>
</feature>
<keyword evidence="5" id="KW-0560">Oxidoreductase</keyword>
<keyword evidence="7" id="KW-1133">Transmembrane helix</keyword>
<dbReference type="Pfam" id="PF09423">
    <property type="entry name" value="PhoD"/>
    <property type="match status" value="1"/>
</dbReference>
<dbReference type="InterPro" id="IPR017896">
    <property type="entry name" value="4Fe4S_Fe-S-bd"/>
</dbReference>
<organism evidence="9 10">
    <name type="scientific">Ramlibacter algicola</name>
    <dbReference type="NCBI Taxonomy" id="2795217"/>
    <lineage>
        <taxon>Bacteria</taxon>
        <taxon>Pseudomonadati</taxon>
        <taxon>Pseudomonadota</taxon>
        <taxon>Betaproteobacteria</taxon>
        <taxon>Burkholderiales</taxon>
        <taxon>Comamonadaceae</taxon>
        <taxon>Ramlibacter</taxon>
    </lineage>
</organism>
<dbReference type="Pfam" id="PF00732">
    <property type="entry name" value="GMC_oxred_N"/>
    <property type="match status" value="1"/>
</dbReference>
<reference evidence="9" key="1">
    <citation type="submission" date="2020-12" db="EMBL/GenBank/DDBJ databases">
        <title>Ramlibacter sp. nov., isolated from a freshwater alga, Cryptomonas.</title>
        <authorList>
            <person name="Kim H.M."/>
            <person name="Jeon C.O."/>
        </authorList>
    </citation>
    <scope>NUCLEOTIDE SEQUENCE</scope>
    <source>
        <strain evidence="9">CrO1</strain>
    </source>
</reference>
<keyword evidence="3 6" id="KW-0285">Flavoprotein</keyword>
<evidence type="ECO:0000256" key="1">
    <source>
        <dbReference type="ARBA" id="ARBA00001974"/>
    </source>
</evidence>
<dbReference type="RefSeq" id="WP_200786989.1">
    <property type="nucleotide sequence ID" value="NZ_JAEDAO010000001.1"/>
</dbReference>
<comment type="caution">
    <text evidence="9">The sequence shown here is derived from an EMBL/GenBank/DDBJ whole genome shotgun (WGS) entry which is preliminary data.</text>
</comment>
<evidence type="ECO:0000256" key="2">
    <source>
        <dbReference type="ARBA" id="ARBA00010790"/>
    </source>
</evidence>
<evidence type="ECO:0000259" key="8">
    <source>
        <dbReference type="PROSITE" id="PS51379"/>
    </source>
</evidence>
<dbReference type="InterPro" id="IPR038607">
    <property type="entry name" value="PhoD-like_sf"/>
</dbReference>
<evidence type="ECO:0000256" key="4">
    <source>
        <dbReference type="ARBA" id="ARBA00022827"/>
    </source>
</evidence>